<comment type="caution">
    <text evidence="4">The sequence shown here is derived from an EMBL/GenBank/DDBJ whole genome shotgun (WGS) entry which is preliminary data.</text>
</comment>
<sequence>MNHLVFRLGLLLALAPASAALAQNVGIGITLPQSRLHVADGSVLFSSTGNVSGNALPISGAGRRLLWYADKAAFRVGYVDGIQWNDSFIGLYSFATGYNTQANGQYSFAAGDGSQSVGASSVAMGSGAYASAAHAVALGQGNQATEENALALGSSNIAGGLYSIAIGSGNIANGNFGITIGLQNRASASFCTAVGKNAYAAHQGAITLGDGSGSFSSDYITSSATNQMTMRFSGGYRLITSVRGNSPTTSAGGTITGVELTPGAGSWTSLSDRRVKENFRPIDAEQVLQKVATLPITEWNYKAQPATQRHVGPMAQDFYQAFRLDGIGRDTTINTVDIDGINMVAIQALYRRVRALEAENATLRQQAQQSRQGAEASTATLEERLRRLEGLLGAQAQR</sequence>
<dbReference type="InterPro" id="IPR030392">
    <property type="entry name" value="S74_ICA"/>
</dbReference>
<gene>
    <name evidence="4" type="ORF">J4E00_01575</name>
</gene>
<feature type="signal peptide" evidence="2">
    <location>
        <begin position="1"/>
        <end position="22"/>
    </location>
</feature>
<protein>
    <submittedName>
        <fullName evidence="4">Tail fiber domain-containing protein</fullName>
    </submittedName>
</protein>
<dbReference type="Gene3D" id="2.150.10.10">
    <property type="entry name" value="Serralysin-like metalloprotease, C-terminal"/>
    <property type="match status" value="1"/>
</dbReference>
<evidence type="ECO:0000313" key="4">
    <source>
        <dbReference type="EMBL" id="MBO2007722.1"/>
    </source>
</evidence>
<evidence type="ECO:0000256" key="1">
    <source>
        <dbReference type="SAM" id="Coils"/>
    </source>
</evidence>
<keyword evidence="5" id="KW-1185">Reference proteome</keyword>
<dbReference type="Pfam" id="PF13884">
    <property type="entry name" value="Peptidase_S74"/>
    <property type="match status" value="1"/>
</dbReference>
<proteinExistence type="predicted"/>
<organism evidence="4 5">
    <name type="scientific">Hymenobacter negativus</name>
    <dbReference type="NCBI Taxonomy" id="2795026"/>
    <lineage>
        <taxon>Bacteria</taxon>
        <taxon>Pseudomonadati</taxon>
        <taxon>Bacteroidota</taxon>
        <taxon>Cytophagia</taxon>
        <taxon>Cytophagales</taxon>
        <taxon>Hymenobacteraceae</taxon>
        <taxon>Hymenobacter</taxon>
    </lineage>
</organism>
<feature type="coiled-coil region" evidence="1">
    <location>
        <begin position="346"/>
        <end position="391"/>
    </location>
</feature>
<dbReference type="InterPro" id="IPR008640">
    <property type="entry name" value="Adhesin_Head_dom"/>
</dbReference>
<dbReference type="Proteomes" id="UP000664369">
    <property type="component" value="Unassembled WGS sequence"/>
</dbReference>
<name>A0ABS3Q8Z5_9BACT</name>
<keyword evidence="1" id="KW-0175">Coiled coil</keyword>
<evidence type="ECO:0000259" key="3">
    <source>
        <dbReference type="PROSITE" id="PS51688"/>
    </source>
</evidence>
<accession>A0ABS3Q8Z5</accession>
<keyword evidence="2" id="KW-0732">Signal</keyword>
<dbReference type="SUPFAM" id="SSF101967">
    <property type="entry name" value="Adhesin YadA, collagen-binding domain"/>
    <property type="match status" value="1"/>
</dbReference>
<evidence type="ECO:0000256" key="2">
    <source>
        <dbReference type="SAM" id="SignalP"/>
    </source>
</evidence>
<dbReference type="CDD" id="cd12820">
    <property type="entry name" value="LbR_YadA-like"/>
    <property type="match status" value="1"/>
</dbReference>
<feature type="domain" description="Peptidase S74" evidence="3">
    <location>
        <begin position="271"/>
        <end position="360"/>
    </location>
</feature>
<dbReference type="RefSeq" id="WP_208173254.1">
    <property type="nucleotide sequence ID" value="NZ_JAGETZ010000001.1"/>
</dbReference>
<dbReference type="EMBL" id="JAGETZ010000001">
    <property type="protein sequence ID" value="MBO2007722.1"/>
    <property type="molecule type" value="Genomic_DNA"/>
</dbReference>
<feature type="chain" id="PRO_5046464265" evidence="2">
    <location>
        <begin position="23"/>
        <end position="398"/>
    </location>
</feature>
<reference evidence="4 5" key="1">
    <citation type="submission" date="2021-03" db="EMBL/GenBank/DDBJ databases">
        <authorList>
            <person name="Kim M.K."/>
        </authorList>
    </citation>
    <scope>NUCLEOTIDE SEQUENCE [LARGE SCALE GENOMIC DNA]</scope>
    <source>
        <strain evidence="4 5">BT442</strain>
    </source>
</reference>
<evidence type="ECO:0000313" key="5">
    <source>
        <dbReference type="Proteomes" id="UP000664369"/>
    </source>
</evidence>
<dbReference type="PROSITE" id="PS51688">
    <property type="entry name" value="ICA"/>
    <property type="match status" value="1"/>
</dbReference>
<dbReference type="Pfam" id="PF05658">
    <property type="entry name" value="YadA_head"/>
    <property type="match status" value="3"/>
</dbReference>
<dbReference type="InterPro" id="IPR011049">
    <property type="entry name" value="Serralysin-like_metalloprot_C"/>
</dbReference>